<keyword evidence="5" id="KW-1185">Reference proteome</keyword>
<keyword evidence="4" id="KW-0650">Protein phosphatase inhibitor</keyword>
<dbReference type="GO" id="GO:0005634">
    <property type="term" value="C:nucleus"/>
    <property type="evidence" value="ECO:0007669"/>
    <property type="project" value="UniProtKB-SubCell"/>
</dbReference>
<proteinExistence type="inferred from homology"/>
<evidence type="ECO:0000313" key="5">
    <source>
        <dbReference type="Proteomes" id="UP001182556"/>
    </source>
</evidence>
<dbReference type="GO" id="GO:0008157">
    <property type="term" value="F:protein phosphatase 1 binding"/>
    <property type="evidence" value="ECO:0007669"/>
    <property type="project" value="TreeGrafter"/>
</dbReference>
<dbReference type="GO" id="GO:0004865">
    <property type="term" value="F:protein serine/threonine phosphatase inhibitor activity"/>
    <property type="evidence" value="ECO:0007669"/>
    <property type="project" value="UniProtKB-UniRule"/>
</dbReference>
<evidence type="ECO:0000256" key="1">
    <source>
        <dbReference type="ARBA" id="ARBA00005605"/>
    </source>
</evidence>
<keyword evidence="2" id="KW-0539">Nucleus</keyword>
<protein>
    <recommendedName>
        <fullName evidence="2">Type 1 phosphatases regulator</fullName>
    </recommendedName>
</protein>
<evidence type="ECO:0000313" key="4">
    <source>
        <dbReference type="EMBL" id="KAK1924332.1"/>
    </source>
</evidence>
<comment type="caution">
    <text evidence="4">The sequence shown here is derived from an EMBL/GenBank/DDBJ whole genome shotgun (WGS) entry which is preliminary data.</text>
</comment>
<reference evidence="4" key="1">
    <citation type="submission" date="2023-02" db="EMBL/GenBank/DDBJ databases">
        <title>Identification and recombinant expression of a fungal hydrolase from Papiliotrema laurentii that hydrolyzes apple cutin and clears colloidal polyester polyurethane.</title>
        <authorList>
            <consortium name="DOE Joint Genome Institute"/>
            <person name="Roman V.A."/>
            <person name="Bojanowski C."/>
            <person name="Crable B.R."/>
            <person name="Wagner D.N."/>
            <person name="Hung C.S."/>
            <person name="Nadeau L.J."/>
            <person name="Schratz L."/>
            <person name="Haridas S."/>
            <person name="Pangilinan J."/>
            <person name="Lipzen A."/>
            <person name="Na H."/>
            <person name="Yan M."/>
            <person name="Ng V."/>
            <person name="Grigoriev I.V."/>
            <person name="Spatafora J.W."/>
            <person name="Barlow D."/>
            <person name="Biffinger J."/>
            <person name="Kelley-Loughnane N."/>
            <person name="Varaljay V.A."/>
            <person name="Crookes-Goodson W.J."/>
        </authorList>
    </citation>
    <scope>NUCLEOTIDE SEQUENCE</scope>
    <source>
        <strain evidence="4">5307AH</strain>
    </source>
</reference>
<evidence type="ECO:0000256" key="2">
    <source>
        <dbReference type="RuleBase" id="RU367162"/>
    </source>
</evidence>
<dbReference type="Pfam" id="PF07491">
    <property type="entry name" value="PPI_Ypi1"/>
    <property type="match status" value="1"/>
</dbReference>
<feature type="compositionally biased region" description="Gly residues" evidence="3">
    <location>
        <begin position="116"/>
        <end position="125"/>
    </location>
</feature>
<gene>
    <name evidence="4" type="ORF">DB88DRAFT_438666</name>
</gene>
<comment type="function">
    <text evidence="2">Regulator of type 1 phosphatases which maintains protein phosphatase activity under strict control.</text>
</comment>
<evidence type="ECO:0000256" key="3">
    <source>
        <dbReference type="SAM" id="MobiDB-lite"/>
    </source>
</evidence>
<accession>A0AAD9CYB0</accession>
<feature type="compositionally biased region" description="Basic and acidic residues" evidence="3">
    <location>
        <begin position="83"/>
        <end position="93"/>
    </location>
</feature>
<dbReference type="PANTHER" id="PTHR20835:SF0">
    <property type="entry name" value="E3 UBIQUITIN-PROTEIN LIGASE PPP1R11"/>
    <property type="match status" value="1"/>
</dbReference>
<dbReference type="AlphaFoldDB" id="A0AAD9CYB0"/>
<name>A0AAD9CYB0_PAPLA</name>
<dbReference type="EMBL" id="JAODAN010000005">
    <property type="protein sequence ID" value="KAK1924332.1"/>
    <property type="molecule type" value="Genomic_DNA"/>
</dbReference>
<organism evidence="4 5">
    <name type="scientific">Papiliotrema laurentii</name>
    <name type="common">Cryptococcus laurentii</name>
    <dbReference type="NCBI Taxonomy" id="5418"/>
    <lineage>
        <taxon>Eukaryota</taxon>
        <taxon>Fungi</taxon>
        <taxon>Dikarya</taxon>
        <taxon>Basidiomycota</taxon>
        <taxon>Agaricomycotina</taxon>
        <taxon>Tremellomycetes</taxon>
        <taxon>Tremellales</taxon>
        <taxon>Rhynchogastremaceae</taxon>
        <taxon>Papiliotrema</taxon>
    </lineage>
</organism>
<comment type="subcellular location">
    <subcellularLocation>
        <location evidence="2">Nucleus</location>
    </subcellularLocation>
</comment>
<sequence length="125" mass="13445">MTISPTPSQTEAGPSSPRSETREAVGVLRLRGGPARRQRVMWSEGTIDNEGMGKKKSKICCIYHRPKAFDESSSESSSGSEGEGSKKAQDKTPHNQGQRLRHGKDAEVEEESSESEGGGGDGRAR</sequence>
<dbReference type="InterPro" id="IPR011107">
    <property type="entry name" value="PPI_Ypi1"/>
</dbReference>
<feature type="compositionally biased region" description="Polar residues" evidence="3">
    <location>
        <begin position="1"/>
        <end position="18"/>
    </location>
</feature>
<feature type="region of interest" description="Disordered" evidence="3">
    <location>
        <begin position="1"/>
        <end position="125"/>
    </location>
</feature>
<dbReference type="PANTHER" id="PTHR20835">
    <property type="entry name" value="E3 UBIQUITIN-PROTEIN LIGASE PPP1R11-RELATED"/>
    <property type="match status" value="1"/>
</dbReference>
<dbReference type="Proteomes" id="UP001182556">
    <property type="component" value="Unassembled WGS sequence"/>
</dbReference>
<comment type="similarity">
    <text evidence="1 2">Belongs to the YPI1 family.</text>
</comment>